<comment type="caution">
    <text evidence="2">The sequence shown here is derived from an EMBL/GenBank/DDBJ whole genome shotgun (WGS) entry which is preliminary data.</text>
</comment>
<keyword evidence="3" id="KW-1185">Reference proteome</keyword>
<feature type="domain" description="F-box" evidence="1">
    <location>
        <begin position="339"/>
        <end position="364"/>
    </location>
</feature>
<evidence type="ECO:0000259" key="1">
    <source>
        <dbReference type="Pfam" id="PF00646"/>
    </source>
</evidence>
<dbReference type="Proteomes" id="UP001151760">
    <property type="component" value="Unassembled WGS sequence"/>
</dbReference>
<dbReference type="PANTHER" id="PTHR31672:SF10">
    <property type="entry name" value="F-BOX DOMAIN-CONTAINING PROTEIN"/>
    <property type="match status" value="1"/>
</dbReference>
<sequence>MDNGEVAVASMGIHKADRQNDIPNANHNAVNQVICGSANDPMIGRSAKVNDHPTVDIGVKPVPVDEFADDFVVVLNDEESIPNYSLDDIKLQDEEEKLISTPTHVNHQQVDEFIDVHEDKTTILQENVKRKKRLAMALDSPFGQQVTTTPAPPKTISRSVNGDFIAPPEFLEVDGCGILRAPEIPTHVEEDSQSPGAYQWNFCALPPAGSSMAGFIIVMVEIDMYLGGASLDCVCNHAMAGAGHQFIMFSPMAPLISWRCVPMAWDSVFGDDDVTAFHLDLWIDLMWYFREPDTNYAMVSPHFLTCTLGGSMIDYYSNGVRYLVAWRDVEKTSSEVFAPVKSLLQFRTVSKSWKSCIDSSAFLFKYGVRKSLNDVFYLTYNHGFQGSMICVDDNLIHTPALTNLHIVNLKPIGTSHGVWCFSYGNNMMVCIANPSIKKEVGVFVPTSQPDSCKILLGFGVHPENLDPTVVKISYPSSVEGNWSVYVFTLSSLRWDQLDIKCLPCESIRFKRSTQAVVGQFIYWVGHERVLADSGDSYKHYLLVSFDMINHRFQVIDIPDLLMRGLSLSINGGSITSFPAIMTMPSHHFLKLLGFNNHDEPIVEAAIADIMGHTVQVYMKNSQSFENVAIQGNVGFWSGGLMSYVDLVKVFRHGM</sequence>
<accession>A0ABQ5ELB3</accession>
<name>A0ABQ5ELB3_9ASTR</name>
<dbReference type="PANTHER" id="PTHR31672">
    <property type="entry name" value="BNACNNG10540D PROTEIN"/>
    <property type="match status" value="1"/>
</dbReference>
<dbReference type="Pfam" id="PF00646">
    <property type="entry name" value="F-box"/>
    <property type="match status" value="1"/>
</dbReference>
<evidence type="ECO:0000313" key="3">
    <source>
        <dbReference type="Proteomes" id="UP001151760"/>
    </source>
</evidence>
<protein>
    <recommendedName>
        <fullName evidence="1">F-box domain-containing protein</fullName>
    </recommendedName>
</protein>
<reference evidence="2" key="1">
    <citation type="journal article" date="2022" name="Int. J. Mol. Sci.">
        <title>Draft Genome of Tanacetum Coccineum: Genomic Comparison of Closely Related Tanacetum-Family Plants.</title>
        <authorList>
            <person name="Yamashiro T."/>
            <person name="Shiraishi A."/>
            <person name="Nakayama K."/>
            <person name="Satake H."/>
        </authorList>
    </citation>
    <scope>NUCLEOTIDE SEQUENCE</scope>
</reference>
<dbReference type="InterPro" id="IPR001810">
    <property type="entry name" value="F-box_dom"/>
</dbReference>
<evidence type="ECO:0000313" key="2">
    <source>
        <dbReference type="EMBL" id="GJT51680.1"/>
    </source>
</evidence>
<gene>
    <name evidence="2" type="ORF">Tco_0977837</name>
</gene>
<reference evidence="2" key="2">
    <citation type="submission" date="2022-01" db="EMBL/GenBank/DDBJ databases">
        <authorList>
            <person name="Yamashiro T."/>
            <person name="Shiraishi A."/>
            <person name="Satake H."/>
            <person name="Nakayama K."/>
        </authorList>
    </citation>
    <scope>NUCLEOTIDE SEQUENCE</scope>
</reference>
<dbReference type="EMBL" id="BQNB010016428">
    <property type="protein sequence ID" value="GJT51680.1"/>
    <property type="molecule type" value="Genomic_DNA"/>
</dbReference>
<proteinExistence type="predicted"/>
<organism evidence="2 3">
    <name type="scientific">Tanacetum coccineum</name>
    <dbReference type="NCBI Taxonomy" id="301880"/>
    <lineage>
        <taxon>Eukaryota</taxon>
        <taxon>Viridiplantae</taxon>
        <taxon>Streptophyta</taxon>
        <taxon>Embryophyta</taxon>
        <taxon>Tracheophyta</taxon>
        <taxon>Spermatophyta</taxon>
        <taxon>Magnoliopsida</taxon>
        <taxon>eudicotyledons</taxon>
        <taxon>Gunneridae</taxon>
        <taxon>Pentapetalae</taxon>
        <taxon>asterids</taxon>
        <taxon>campanulids</taxon>
        <taxon>Asterales</taxon>
        <taxon>Asteraceae</taxon>
        <taxon>Asteroideae</taxon>
        <taxon>Anthemideae</taxon>
        <taxon>Anthemidinae</taxon>
        <taxon>Tanacetum</taxon>
    </lineage>
</organism>
<dbReference type="InterPro" id="IPR050796">
    <property type="entry name" value="SCF_F-box_component"/>
</dbReference>